<evidence type="ECO:0000256" key="3">
    <source>
        <dbReference type="ARBA" id="ARBA00022692"/>
    </source>
</evidence>
<name>A0AAC8ZQ94_PISSA</name>
<dbReference type="NCBIfam" id="TIGR02759">
    <property type="entry name" value="TraD_Ftype"/>
    <property type="match status" value="1"/>
</dbReference>
<keyword evidence="3 7" id="KW-0812">Transmembrane</keyword>
<feature type="transmembrane region" description="Helical" evidence="7">
    <location>
        <begin position="30"/>
        <end position="50"/>
    </location>
</feature>
<evidence type="ECO:0000256" key="4">
    <source>
        <dbReference type="ARBA" id="ARBA00022989"/>
    </source>
</evidence>
<dbReference type="AlphaFoldDB" id="A0AAC8ZQ94"/>
<evidence type="ECO:0000313" key="9">
    <source>
        <dbReference type="EMBL" id="ALB24389.1"/>
    </source>
</evidence>
<dbReference type="InterPro" id="IPR027417">
    <property type="entry name" value="P-loop_NTPase"/>
</dbReference>
<evidence type="ECO:0000256" key="2">
    <source>
        <dbReference type="ARBA" id="ARBA00022475"/>
    </source>
</evidence>
<dbReference type="PANTHER" id="PTHR37937:SF1">
    <property type="entry name" value="CONJUGATIVE TRANSFER: DNA TRANSPORT"/>
    <property type="match status" value="1"/>
</dbReference>
<keyword evidence="9" id="KW-0614">Plasmid</keyword>
<feature type="transmembrane region" description="Helical" evidence="7">
    <location>
        <begin position="114"/>
        <end position="137"/>
    </location>
</feature>
<dbReference type="GO" id="GO:0005886">
    <property type="term" value="C:plasma membrane"/>
    <property type="evidence" value="ECO:0007669"/>
    <property type="project" value="UniProtKB-SubCell"/>
</dbReference>
<dbReference type="InterPro" id="IPR051539">
    <property type="entry name" value="T4SS-coupling_protein"/>
</dbReference>
<dbReference type="Proteomes" id="UP000029558">
    <property type="component" value="Plasmid pPSB1-1"/>
</dbReference>
<dbReference type="EMBL" id="CP012509">
    <property type="protein sequence ID" value="ALB24389.1"/>
    <property type="molecule type" value="Genomic_DNA"/>
</dbReference>
<protein>
    <submittedName>
        <fullName evidence="9">Conjugal transfer protein TraD</fullName>
    </submittedName>
</protein>
<dbReference type="PANTHER" id="PTHR37937">
    <property type="entry name" value="CONJUGATIVE TRANSFER: DNA TRANSPORT"/>
    <property type="match status" value="1"/>
</dbReference>
<dbReference type="InterPro" id="IPR014128">
    <property type="entry name" value="T4SS_TraD"/>
</dbReference>
<feature type="transmembrane region" description="Helical" evidence="7">
    <location>
        <begin position="62"/>
        <end position="79"/>
    </location>
</feature>
<feature type="compositionally biased region" description="Polar residues" evidence="6">
    <location>
        <begin position="615"/>
        <end position="626"/>
    </location>
</feature>
<dbReference type="CDD" id="cd01127">
    <property type="entry name" value="TrwB_TraG_TraD_VirD4"/>
    <property type="match status" value="1"/>
</dbReference>
<reference evidence="9 10" key="1">
    <citation type="journal article" date="2014" name="Genome Announc.">
        <title>Comparative Genome Analysis of Two Isolates of the Fish Pathogen Piscirickettsia salmonis from Different Hosts Reveals Major Differences in Virulence-Associated Secretion Systems.</title>
        <authorList>
            <person name="Bohle H."/>
            <person name="Henriquez P."/>
            <person name="Grothusen H."/>
            <person name="Navas E."/>
            <person name="Sandoval A."/>
            <person name="Bustamante F."/>
            <person name="Bustos P."/>
            <person name="Mancilla M."/>
        </authorList>
    </citation>
    <scope>NUCLEOTIDE SEQUENCE [LARGE SCALE GENOMIC DNA]</scope>
    <source>
        <strain evidence="10">B1-32597</strain>
    </source>
</reference>
<evidence type="ECO:0000256" key="5">
    <source>
        <dbReference type="ARBA" id="ARBA00023136"/>
    </source>
</evidence>
<evidence type="ECO:0000259" key="8">
    <source>
        <dbReference type="Pfam" id="PF10412"/>
    </source>
</evidence>
<keyword evidence="4 7" id="KW-1133">Transmembrane helix</keyword>
<dbReference type="InterPro" id="IPR019476">
    <property type="entry name" value="T4SS_TraD_DNA-bd"/>
</dbReference>
<dbReference type="Gene3D" id="3.40.50.300">
    <property type="entry name" value="P-loop containing nucleotide triphosphate hydrolases"/>
    <property type="match status" value="2"/>
</dbReference>
<evidence type="ECO:0000313" key="10">
    <source>
        <dbReference type="Proteomes" id="UP000029558"/>
    </source>
</evidence>
<proteinExistence type="predicted"/>
<feature type="domain" description="Type IV secretion system coupling protein TraD DNA-binding" evidence="8">
    <location>
        <begin position="180"/>
        <end position="567"/>
    </location>
</feature>
<feature type="region of interest" description="Disordered" evidence="6">
    <location>
        <begin position="605"/>
        <end position="665"/>
    </location>
</feature>
<sequence>MSTRKTKSFIRGGQLFLYEARMWIQVVTRITKWAILGYLLIFLIFMFFLTHYSDIRLLGMQVYCYLLNVFGMGSIHAWTSPLNPNHYMTADFYVTNTLQQNLVGNAFGDFLHNLFISAFSALIVYFGVTQIFTRFFINKGDRHTDDQIVGGTRLASSIKETIKSVEQSSVGASEIKIANQVPIPRFSEFQGVLFHGSIGSGKSQGIMRLLDEIRATGDAALIYDKECTLKPFFFDKTIDSELNPLSTDCEHWDQWEECENPIEMAALATYLMPKSVQGSDPFWVDAARTIFSTVTWEMRDHEDREVIKQLQVLLTTTLDELRGILKGTEAENLVSKDIEKTAISIRAVMATYTKALRFLEGLSKDKSKKPFAIKKWIRQQFDSTAARKGWLFITSRANIHAEIKPLLTAWIGMALKGIQSLPPNSGKRFWIILDEMASLNRLEGFSDIAADIRKFGGCIAIGIQSVSQIEYIYGDKEGTAITDLLNTSLYYRSPKQRVAEWVSKDLGEQVVEEVRESQSYGPNAIRDGNTIGRQRVTRRTVEASDIMQLEDLNFYLRLVGNHPITKIYSPYVKGRQQTIEHALVERKIDWDAIKKIADAANELKNHPECDDTAKATANPTSDTQQDNSEETKPTSAQGKPKNVNPELDIHNPENNIVQDKDTIGF</sequence>
<gene>
    <name evidence="9" type="primary">traD</name>
    <name evidence="9" type="ORF">KU39_1p48</name>
</gene>
<evidence type="ECO:0000256" key="7">
    <source>
        <dbReference type="SAM" id="Phobius"/>
    </source>
</evidence>
<evidence type="ECO:0000256" key="6">
    <source>
        <dbReference type="SAM" id="MobiDB-lite"/>
    </source>
</evidence>
<keyword evidence="2" id="KW-1003">Cell membrane</keyword>
<keyword evidence="5 7" id="KW-0472">Membrane</keyword>
<dbReference type="RefSeq" id="WP_052106227.1">
    <property type="nucleotide sequence ID" value="NZ_CP012509.1"/>
</dbReference>
<accession>A0AAC8ZQ94</accession>
<geneLocation type="plasmid" evidence="9 10">
    <name>pPSB1-1</name>
</geneLocation>
<dbReference type="Pfam" id="PF10412">
    <property type="entry name" value="TrwB_AAD_bind"/>
    <property type="match status" value="1"/>
</dbReference>
<comment type="subcellular location">
    <subcellularLocation>
        <location evidence="1">Cell membrane</location>
        <topology evidence="1">Multi-pass membrane protein</topology>
    </subcellularLocation>
</comment>
<dbReference type="SUPFAM" id="SSF52540">
    <property type="entry name" value="P-loop containing nucleoside triphosphate hydrolases"/>
    <property type="match status" value="1"/>
</dbReference>
<evidence type="ECO:0000256" key="1">
    <source>
        <dbReference type="ARBA" id="ARBA00004651"/>
    </source>
</evidence>
<organism evidence="9 10">
    <name type="scientific">Piscirickettsia salmonis</name>
    <dbReference type="NCBI Taxonomy" id="1238"/>
    <lineage>
        <taxon>Bacteria</taxon>
        <taxon>Pseudomonadati</taxon>
        <taxon>Pseudomonadota</taxon>
        <taxon>Gammaproteobacteria</taxon>
        <taxon>Thiotrichales</taxon>
        <taxon>Piscirickettsiaceae</taxon>
        <taxon>Piscirickettsia</taxon>
    </lineage>
</organism>